<reference evidence="3" key="2">
    <citation type="journal article" date="2021" name="PeerJ">
        <title>Extensive microbial diversity within the chicken gut microbiome revealed by metagenomics and culture.</title>
        <authorList>
            <person name="Gilroy R."/>
            <person name="Ravi A."/>
            <person name="Getino M."/>
            <person name="Pursley I."/>
            <person name="Horton D.L."/>
            <person name="Alikhan N.F."/>
            <person name="Baker D."/>
            <person name="Gharbi K."/>
            <person name="Hall N."/>
            <person name="Watson M."/>
            <person name="Adriaenssens E.M."/>
            <person name="Foster-Nyarko E."/>
            <person name="Jarju S."/>
            <person name="Secka A."/>
            <person name="Antonio M."/>
            <person name="Oren A."/>
            <person name="Chaudhuri R.R."/>
            <person name="La Ragione R."/>
            <person name="Hildebrand F."/>
            <person name="Pallen M.J."/>
        </authorList>
    </citation>
    <scope>NUCLEOTIDE SEQUENCE</scope>
    <source>
        <strain evidence="3">ChiSjej1B19-3389</strain>
    </source>
</reference>
<keyword evidence="1 3" id="KW-0378">Hydrolase</keyword>
<feature type="active site" description="Proton donor/acceptor" evidence="2">
    <location>
        <position position="144"/>
    </location>
</feature>
<dbReference type="AlphaFoldDB" id="A0A9D0ZJG7"/>
<dbReference type="SUPFAM" id="SSF63817">
    <property type="entry name" value="Sortase"/>
    <property type="match status" value="1"/>
</dbReference>
<evidence type="ECO:0000256" key="1">
    <source>
        <dbReference type="ARBA" id="ARBA00022801"/>
    </source>
</evidence>
<organism evidence="3 4">
    <name type="scientific">Candidatus Scatavimonas merdigallinarum</name>
    <dbReference type="NCBI Taxonomy" id="2840914"/>
    <lineage>
        <taxon>Bacteria</taxon>
        <taxon>Bacillati</taxon>
        <taxon>Bacillota</taxon>
        <taxon>Clostridia</taxon>
        <taxon>Eubacteriales</taxon>
        <taxon>Oscillospiraceae</taxon>
        <taxon>Oscillospiraceae incertae sedis</taxon>
        <taxon>Candidatus Scatavimonas</taxon>
    </lineage>
</organism>
<feature type="active site" description="Acyl-thioester intermediate" evidence="2">
    <location>
        <position position="241"/>
    </location>
</feature>
<evidence type="ECO:0000256" key="2">
    <source>
        <dbReference type="PIRSR" id="PIRSR605754-1"/>
    </source>
</evidence>
<dbReference type="InterPro" id="IPR009835">
    <property type="entry name" value="SrtB"/>
</dbReference>
<sequence>MKTKKRTKLWIALLAIFLVAAAIGTGIAIWYFSSGYTSQQLKGLVETPTDSTNAATDATDTSSVIYKENPIDFDKLQEINADLYAWIKIPNTSIDYPVAQAYYEADSFYLDHNIYKEYEFAGTIYTEKKNSKDFSDPNTVLYGHNMLNGTMFQNLHYFQDPVFFNENDTLYIYTPGHILTYRIFAAYQYDDRHILNSFDFSDESVFAQYLKDCLNPRSMLCNVRKDTTLTTDDKIITLSTCLGSNKSVRYLVQGVLIKDELTR</sequence>
<accession>A0A9D0ZJG7</accession>
<reference evidence="3" key="1">
    <citation type="submission" date="2020-10" db="EMBL/GenBank/DDBJ databases">
        <authorList>
            <person name="Gilroy R."/>
        </authorList>
    </citation>
    <scope>NUCLEOTIDE SEQUENCE</scope>
    <source>
        <strain evidence="3">ChiSjej1B19-3389</strain>
    </source>
</reference>
<name>A0A9D0ZJG7_9FIRM</name>
<proteinExistence type="predicted"/>
<evidence type="ECO:0000313" key="3">
    <source>
        <dbReference type="EMBL" id="HIQ80536.1"/>
    </source>
</evidence>
<comment type="caution">
    <text evidence="3">The sequence shown here is derived from an EMBL/GenBank/DDBJ whole genome shotgun (WGS) entry which is preliminary data.</text>
</comment>
<dbReference type="GO" id="GO:0016787">
    <property type="term" value="F:hydrolase activity"/>
    <property type="evidence" value="ECO:0007669"/>
    <property type="project" value="UniProtKB-KW"/>
</dbReference>
<dbReference type="Pfam" id="PF04203">
    <property type="entry name" value="Sortase"/>
    <property type="match status" value="1"/>
</dbReference>
<dbReference type="InterPro" id="IPR005754">
    <property type="entry name" value="Sortase"/>
</dbReference>
<dbReference type="EC" id="3.4.22.71" evidence="3"/>
<dbReference type="NCBIfam" id="TIGR03064">
    <property type="entry name" value="sortase_srtB"/>
    <property type="match status" value="1"/>
</dbReference>
<evidence type="ECO:0000313" key="4">
    <source>
        <dbReference type="Proteomes" id="UP000886787"/>
    </source>
</evidence>
<protein>
    <submittedName>
        <fullName evidence="3">Class B sortase</fullName>
        <ecNumber evidence="3">3.4.22.71</ecNumber>
    </submittedName>
</protein>
<dbReference type="Proteomes" id="UP000886787">
    <property type="component" value="Unassembled WGS sequence"/>
</dbReference>
<dbReference type="EMBL" id="DVFW01000024">
    <property type="protein sequence ID" value="HIQ80536.1"/>
    <property type="molecule type" value="Genomic_DNA"/>
</dbReference>
<dbReference type="InterPro" id="IPR023365">
    <property type="entry name" value="Sortase_dom-sf"/>
</dbReference>
<dbReference type="Gene3D" id="2.40.260.10">
    <property type="entry name" value="Sortase"/>
    <property type="match status" value="1"/>
</dbReference>
<gene>
    <name evidence="3" type="primary">srtB</name>
    <name evidence="3" type="ORF">IAD32_04535</name>
</gene>
<dbReference type="CDD" id="cd05826">
    <property type="entry name" value="Sortase_B"/>
    <property type="match status" value="1"/>
</dbReference>